<feature type="transmembrane region" description="Helical" evidence="9">
    <location>
        <begin position="20"/>
        <end position="39"/>
    </location>
</feature>
<dbReference type="InterPro" id="IPR003660">
    <property type="entry name" value="HAMP_dom"/>
</dbReference>
<dbReference type="Pfam" id="PF17203">
    <property type="entry name" value="sCache_3_2"/>
    <property type="match status" value="1"/>
</dbReference>
<evidence type="ECO:0000256" key="6">
    <source>
        <dbReference type="ARBA" id="ARBA00023224"/>
    </source>
</evidence>
<evidence type="ECO:0000313" key="13">
    <source>
        <dbReference type="Proteomes" id="UP000234956"/>
    </source>
</evidence>
<dbReference type="CDD" id="cd06225">
    <property type="entry name" value="HAMP"/>
    <property type="match status" value="1"/>
</dbReference>
<dbReference type="GO" id="GO:0007165">
    <property type="term" value="P:signal transduction"/>
    <property type="evidence" value="ECO:0007669"/>
    <property type="project" value="UniProtKB-KW"/>
</dbReference>
<dbReference type="InterPro" id="IPR004089">
    <property type="entry name" value="MCPsignal_dom"/>
</dbReference>
<sequence>MGQQQKNGRVRKGSLKNRIIGISLLLFISIISISSYLNIKTVKENVSDALLEKSIQQVDEIARQVENILVSNSNPTVELQNFVENKVQQNGIAYAVVIDKNVTAIAHSDKEKIGKNYEDDSYSVDGAKNGKTMTSRFYADVQKSWTFDIMVPIYINNTLYGSMDVGIFEGDITKVTNAILLKEIITVAVGCILFIILMIFILNKMFKPLLLAVDKCNDMGKGEFTELIPPNITTRNDEVGKLTYALNEMQNHFVDLLNEISLTSNKVTASSEELRDATSTSLESSKDLSSAVEDIAKGAVEQAKDTEYGTASIGELGELIESNQDHLENLNLFVDEVSHIKDESLLILKELVAKTEENNKAAKEIYDIILTTNESSGKIQNASQMIRTISEQTNLLALNAAIEASRAGEAGKGFAVVADEIRKLAEQSNQFTKEIATVIGDLTAKTGQAVQTIQEVNHIVNSQATSVKTTNGKFEDVANSIEKIKTVIEELYNLGNNMGEKKDEVIDILQNLSAISEENAAGTEEAAAYLQNQTNSIYEIANSSEELAKLANKMQENVSKFTIQTNSTRL</sequence>
<dbReference type="EMBL" id="PDFK01000003">
    <property type="protein sequence ID" value="PKU51765.1"/>
    <property type="molecule type" value="Genomic_DNA"/>
</dbReference>
<dbReference type="SMART" id="SM00283">
    <property type="entry name" value="MA"/>
    <property type="match status" value="1"/>
</dbReference>
<reference evidence="12 13" key="1">
    <citation type="submission" date="2017-10" db="EMBL/GenBank/DDBJ databases">
        <title>Draft genome of Lysinibacillus fusiformis strain Juneja, a laboratory-derived pathogen of Drosophila melanogaster.</title>
        <authorList>
            <person name="Smith B.R."/>
            <person name="Unckless R.L."/>
        </authorList>
    </citation>
    <scope>NUCLEOTIDE SEQUENCE [LARGE SCALE GENOMIC DNA]</scope>
    <source>
        <strain evidence="12 13">Juneja</strain>
    </source>
</reference>
<dbReference type="GO" id="GO:0005886">
    <property type="term" value="C:plasma membrane"/>
    <property type="evidence" value="ECO:0007669"/>
    <property type="project" value="UniProtKB-SubCell"/>
</dbReference>
<organism evidence="12 13">
    <name type="scientific">Lysinibacillus fusiformis</name>
    <dbReference type="NCBI Taxonomy" id="28031"/>
    <lineage>
        <taxon>Bacteria</taxon>
        <taxon>Bacillati</taxon>
        <taxon>Bacillota</taxon>
        <taxon>Bacilli</taxon>
        <taxon>Bacillales</taxon>
        <taxon>Bacillaceae</taxon>
        <taxon>Lysinibacillus</taxon>
    </lineage>
</organism>
<keyword evidence="3 9" id="KW-0812">Transmembrane</keyword>
<comment type="subcellular location">
    <subcellularLocation>
        <location evidence="1">Cell membrane</location>
        <topology evidence="1">Multi-pass membrane protein</topology>
    </subcellularLocation>
</comment>
<evidence type="ECO:0000259" key="11">
    <source>
        <dbReference type="PROSITE" id="PS50885"/>
    </source>
</evidence>
<keyword evidence="2" id="KW-1003">Cell membrane</keyword>
<dbReference type="Gene3D" id="3.30.450.20">
    <property type="entry name" value="PAS domain"/>
    <property type="match status" value="1"/>
</dbReference>
<keyword evidence="5 9" id="KW-0472">Membrane</keyword>
<dbReference type="SUPFAM" id="SSF103190">
    <property type="entry name" value="Sensory domain-like"/>
    <property type="match status" value="1"/>
</dbReference>
<keyword evidence="6 8" id="KW-0807">Transducer</keyword>
<dbReference type="PROSITE" id="PS50885">
    <property type="entry name" value="HAMP"/>
    <property type="match status" value="1"/>
</dbReference>
<dbReference type="Gene3D" id="1.10.287.950">
    <property type="entry name" value="Methyl-accepting chemotaxis protein"/>
    <property type="match status" value="1"/>
</dbReference>
<dbReference type="PROSITE" id="PS50111">
    <property type="entry name" value="CHEMOTAXIS_TRANSDUC_2"/>
    <property type="match status" value="1"/>
</dbReference>
<evidence type="ECO:0000256" key="8">
    <source>
        <dbReference type="PROSITE-ProRule" id="PRU00284"/>
    </source>
</evidence>
<protein>
    <recommendedName>
        <fullName evidence="14">Methyl-accepting chemotaxis protein</fullName>
    </recommendedName>
</protein>
<name>A0A2I0V0E1_9BACI</name>
<feature type="domain" description="Methyl-accepting transducer" evidence="10">
    <location>
        <begin position="277"/>
        <end position="534"/>
    </location>
</feature>
<dbReference type="Pfam" id="PF00015">
    <property type="entry name" value="MCPsignal"/>
    <property type="match status" value="1"/>
</dbReference>
<evidence type="ECO:0000256" key="4">
    <source>
        <dbReference type="ARBA" id="ARBA00022989"/>
    </source>
</evidence>
<evidence type="ECO:0000256" key="1">
    <source>
        <dbReference type="ARBA" id="ARBA00004651"/>
    </source>
</evidence>
<dbReference type="Proteomes" id="UP000234956">
    <property type="component" value="Unassembled WGS sequence"/>
</dbReference>
<dbReference type="InterPro" id="IPR033463">
    <property type="entry name" value="sCache_3"/>
</dbReference>
<dbReference type="SUPFAM" id="SSF58104">
    <property type="entry name" value="Methyl-accepting chemotaxis protein (MCP) signaling domain"/>
    <property type="match status" value="1"/>
</dbReference>
<dbReference type="PANTHER" id="PTHR32089">
    <property type="entry name" value="METHYL-ACCEPTING CHEMOTAXIS PROTEIN MCPB"/>
    <property type="match status" value="1"/>
</dbReference>
<evidence type="ECO:0000256" key="5">
    <source>
        <dbReference type="ARBA" id="ARBA00023136"/>
    </source>
</evidence>
<evidence type="ECO:0000256" key="7">
    <source>
        <dbReference type="ARBA" id="ARBA00029447"/>
    </source>
</evidence>
<comment type="caution">
    <text evidence="12">The sequence shown here is derived from an EMBL/GenBank/DDBJ whole genome shotgun (WGS) entry which is preliminary data.</text>
</comment>
<evidence type="ECO:0000256" key="2">
    <source>
        <dbReference type="ARBA" id="ARBA00022475"/>
    </source>
</evidence>
<dbReference type="InterPro" id="IPR029151">
    <property type="entry name" value="Sensor-like_sf"/>
</dbReference>
<feature type="domain" description="HAMP" evidence="11">
    <location>
        <begin position="203"/>
        <end position="258"/>
    </location>
</feature>
<accession>A0A2I0V0E1</accession>
<keyword evidence="4 9" id="KW-1133">Transmembrane helix</keyword>
<evidence type="ECO:0000313" key="12">
    <source>
        <dbReference type="EMBL" id="PKU51765.1"/>
    </source>
</evidence>
<evidence type="ECO:0008006" key="14">
    <source>
        <dbReference type="Google" id="ProtNLM"/>
    </source>
</evidence>
<evidence type="ECO:0000259" key="10">
    <source>
        <dbReference type="PROSITE" id="PS50111"/>
    </source>
</evidence>
<dbReference type="RefSeq" id="WP_101966766.1">
    <property type="nucleotide sequence ID" value="NZ_PDFK01000003.1"/>
</dbReference>
<comment type="similarity">
    <text evidence="7">Belongs to the methyl-accepting chemotaxis (MCP) protein family.</text>
</comment>
<feature type="transmembrane region" description="Helical" evidence="9">
    <location>
        <begin position="184"/>
        <end position="202"/>
    </location>
</feature>
<dbReference type="PANTHER" id="PTHR32089:SF112">
    <property type="entry name" value="LYSOZYME-LIKE PROTEIN-RELATED"/>
    <property type="match status" value="1"/>
</dbReference>
<gene>
    <name evidence="12" type="ORF">CRI88_13875</name>
</gene>
<evidence type="ECO:0000256" key="9">
    <source>
        <dbReference type="SAM" id="Phobius"/>
    </source>
</evidence>
<evidence type="ECO:0000256" key="3">
    <source>
        <dbReference type="ARBA" id="ARBA00022692"/>
    </source>
</evidence>
<dbReference type="AlphaFoldDB" id="A0A2I0V0E1"/>
<proteinExistence type="inferred from homology"/>